<organism evidence="1 2">
    <name type="scientific">Steinernema glaseri</name>
    <dbReference type="NCBI Taxonomy" id="37863"/>
    <lineage>
        <taxon>Eukaryota</taxon>
        <taxon>Metazoa</taxon>
        <taxon>Ecdysozoa</taxon>
        <taxon>Nematoda</taxon>
        <taxon>Chromadorea</taxon>
        <taxon>Rhabditida</taxon>
        <taxon>Tylenchina</taxon>
        <taxon>Panagrolaimomorpha</taxon>
        <taxon>Strongyloidoidea</taxon>
        <taxon>Steinernematidae</taxon>
        <taxon>Steinernema</taxon>
    </lineage>
</organism>
<evidence type="ECO:0000313" key="2">
    <source>
        <dbReference type="WBParaSite" id="L893_g18824.t1"/>
    </source>
</evidence>
<name>A0A1I7YRS5_9BILA</name>
<reference evidence="2" key="1">
    <citation type="submission" date="2016-11" db="UniProtKB">
        <authorList>
            <consortium name="WormBaseParasite"/>
        </authorList>
    </citation>
    <scope>IDENTIFICATION</scope>
</reference>
<evidence type="ECO:0000313" key="1">
    <source>
        <dbReference type="Proteomes" id="UP000095287"/>
    </source>
</evidence>
<keyword evidence="1" id="KW-1185">Reference proteome</keyword>
<accession>A0A1I7YRS5</accession>
<dbReference type="WBParaSite" id="L893_g18824.t1">
    <property type="protein sequence ID" value="L893_g18824.t1"/>
    <property type="gene ID" value="L893_g18824"/>
</dbReference>
<dbReference type="AlphaFoldDB" id="A0A1I7YRS5"/>
<protein>
    <submittedName>
        <fullName evidence="2">Ovule protein</fullName>
    </submittedName>
</protein>
<sequence>MEHVYKVNVQEDVARQTLGCASASKKTTDSSLILYEADRCEIKPQYRYITILIFNFRFPVRRVVCKAVGSIMSYSTSNV</sequence>
<dbReference type="Proteomes" id="UP000095287">
    <property type="component" value="Unplaced"/>
</dbReference>
<proteinExistence type="predicted"/>